<accession>A0A2T0N244</accession>
<organism evidence="1 2">
    <name type="scientific">Nonomuraea fuscirosea</name>
    <dbReference type="NCBI Taxonomy" id="1291556"/>
    <lineage>
        <taxon>Bacteria</taxon>
        <taxon>Bacillati</taxon>
        <taxon>Actinomycetota</taxon>
        <taxon>Actinomycetes</taxon>
        <taxon>Streptosporangiales</taxon>
        <taxon>Streptosporangiaceae</taxon>
        <taxon>Nonomuraea</taxon>
    </lineage>
</organism>
<comment type="caution">
    <text evidence="1">The sequence shown here is derived from an EMBL/GenBank/DDBJ whole genome shotgun (WGS) entry which is preliminary data.</text>
</comment>
<evidence type="ECO:0000313" key="2">
    <source>
        <dbReference type="Proteomes" id="UP000238312"/>
    </source>
</evidence>
<keyword evidence="2" id="KW-1185">Reference proteome</keyword>
<proteinExistence type="predicted"/>
<protein>
    <submittedName>
        <fullName evidence="1">Uncharacterized protein</fullName>
    </submittedName>
</protein>
<name>A0A2T0N244_9ACTN</name>
<reference evidence="1 2" key="1">
    <citation type="submission" date="2018-03" db="EMBL/GenBank/DDBJ databases">
        <title>Genomic Encyclopedia of Type Strains, Phase III (KMG-III): the genomes of soil and plant-associated and newly described type strains.</title>
        <authorList>
            <person name="Whitman W."/>
        </authorList>
    </citation>
    <scope>NUCLEOTIDE SEQUENCE [LARGE SCALE GENOMIC DNA]</scope>
    <source>
        <strain evidence="1 2">CGMCC 4.7104</strain>
    </source>
</reference>
<evidence type="ECO:0000313" key="1">
    <source>
        <dbReference type="EMBL" id="PRX66058.1"/>
    </source>
</evidence>
<gene>
    <name evidence="1" type="ORF">B0I32_106194</name>
</gene>
<dbReference type="AlphaFoldDB" id="A0A2T0N244"/>
<sequence>MRARDLPADVPVPRGRLTPAATARARMLAA</sequence>
<dbReference type="EMBL" id="PVNG01000006">
    <property type="protein sequence ID" value="PRX66058.1"/>
    <property type="molecule type" value="Genomic_DNA"/>
</dbReference>
<dbReference type="Proteomes" id="UP000238312">
    <property type="component" value="Unassembled WGS sequence"/>
</dbReference>